<dbReference type="GO" id="GO:0005506">
    <property type="term" value="F:iron ion binding"/>
    <property type="evidence" value="ECO:0007669"/>
    <property type="project" value="UniProtKB-ARBA"/>
</dbReference>
<evidence type="ECO:0000313" key="1">
    <source>
        <dbReference type="EMBL" id="PSK89423.1"/>
    </source>
</evidence>
<organism evidence="1 2">
    <name type="scientific">Murinocardiopsis flavida</name>
    <dbReference type="NCBI Taxonomy" id="645275"/>
    <lineage>
        <taxon>Bacteria</taxon>
        <taxon>Bacillati</taxon>
        <taxon>Actinomycetota</taxon>
        <taxon>Actinomycetes</taxon>
        <taxon>Streptosporangiales</taxon>
        <taxon>Nocardiopsidaceae</taxon>
        <taxon>Murinocardiopsis</taxon>
    </lineage>
</organism>
<reference evidence="1 2" key="1">
    <citation type="submission" date="2018-03" db="EMBL/GenBank/DDBJ databases">
        <title>Genomic Encyclopedia of Archaeal and Bacterial Type Strains, Phase II (KMG-II): from individual species to whole genera.</title>
        <authorList>
            <person name="Goeker M."/>
        </authorList>
    </citation>
    <scope>NUCLEOTIDE SEQUENCE [LARGE SCALE GENOMIC DNA]</scope>
    <source>
        <strain evidence="1 2">DSM 45312</strain>
    </source>
</reference>
<comment type="caution">
    <text evidence="1">The sequence shown here is derived from an EMBL/GenBank/DDBJ whole genome shotgun (WGS) entry which is preliminary data.</text>
</comment>
<protein>
    <submittedName>
        <fullName evidence="1">Phytanoyl-CoA dioxygenase PhyH</fullName>
    </submittedName>
</protein>
<dbReference type="Proteomes" id="UP000240542">
    <property type="component" value="Unassembled WGS sequence"/>
</dbReference>
<dbReference type="PANTHER" id="PTHR20883">
    <property type="entry name" value="PHYTANOYL-COA DIOXYGENASE DOMAIN CONTAINING 1"/>
    <property type="match status" value="1"/>
</dbReference>
<dbReference type="EMBL" id="PYGA01000026">
    <property type="protein sequence ID" value="PSK89423.1"/>
    <property type="molecule type" value="Genomic_DNA"/>
</dbReference>
<proteinExistence type="predicted"/>
<keyword evidence="1" id="KW-0560">Oxidoreductase</keyword>
<name>A0A2P8CWR2_9ACTN</name>
<keyword evidence="2" id="KW-1185">Reference proteome</keyword>
<sequence>MRPTTSADLHTTYDLPTDAVAGFERDGFVQLPGVFERSLMEQLEPDITDKVRVLNSTEDVPDAERSVLQKAFLQVGNIWRYSQAARDLVFSQRLAQIAARLLRSDSVRLFADQALYKEPSGDITPWHADQYYWPLADDRVCTVWIPLQDTSLEMGPLAFARGSHRFEFGRDLPISAASEQRLQEELARAEFETVQNPFDLGDVSFHRGWTFHRAGRNEGEVPRRVMTVVYLDAATRVSDTVAAHERAQLDILMPGTAPGGLPDGPGNPLLYPL</sequence>
<evidence type="ECO:0000313" key="2">
    <source>
        <dbReference type="Proteomes" id="UP000240542"/>
    </source>
</evidence>
<dbReference type="GO" id="GO:0016706">
    <property type="term" value="F:2-oxoglutarate-dependent dioxygenase activity"/>
    <property type="evidence" value="ECO:0007669"/>
    <property type="project" value="UniProtKB-ARBA"/>
</dbReference>
<keyword evidence="1" id="KW-0223">Dioxygenase</keyword>
<dbReference type="Pfam" id="PF05721">
    <property type="entry name" value="PhyH"/>
    <property type="match status" value="1"/>
</dbReference>
<dbReference type="Gene3D" id="2.60.120.620">
    <property type="entry name" value="q2cbj1_9rhob like domain"/>
    <property type="match status" value="1"/>
</dbReference>
<dbReference type="OrthoDB" id="9814777at2"/>
<dbReference type="SUPFAM" id="SSF51197">
    <property type="entry name" value="Clavaminate synthase-like"/>
    <property type="match status" value="1"/>
</dbReference>
<dbReference type="RefSeq" id="WP_106586197.1">
    <property type="nucleotide sequence ID" value="NZ_PYGA01000026.1"/>
</dbReference>
<dbReference type="PANTHER" id="PTHR20883:SF48">
    <property type="entry name" value="ECTOINE DIOXYGENASE"/>
    <property type="match status" value="1"/>
</dbReference>
<dbReference type="InterPro" id="IPR008775">
    <property type="entry name" value="Phytyl_CoA_dOase-like"/>
</dbReference>
<dbReference type="AlphaFoldDB" id="A0A2P8CWR2"/>
<accession>A0A2P8CWR2</accession>
<gene>
    <name evidence="1" type="ORF">CLV63_12659</name>
</gene>